<evidence type="ECO:0000313" key="2">
    <source>
        <dbReference type="Proteomes" id="UP000191933"/>
    </source>
</evidence>
<dbReference type="AlphaFoldDB" id="A0A9W5AYA5"/>
<sequence>MTVRNAVKLIRKLQQLPLDARSGIGAALAGSVIALDAHAKQKIQGGGRGGRVYRRRTVSHQASAPGEFPKSDTGQLVASLFFKLSSDKLRAFFGTKLAYGRYLEYGTSRMQARPWLRPTFKANEEKMVARVKAAVDEALRKAARG</sequence>
<organism evidence="1 2">
    <name type="scientific">Agrobacterium genomosp. 2 str. CFBP 5494</name>
    <dbReference type="NCBI Taxonomy" id="1183436"/>
    <lineage>
        <taxon>Bacteria</taxon>
        <taxon>Pseudomonadati</taxon>
        <taxon>Pseudomonadota</taxon>
        <taxon>Alphaproteobacteria</taxon>
        <taxon>Hyphomicrobiales</taxon>
        <taxon>Rhizobiaceae</taxon>
        <taxon>Rhizobium/Agrobacterium group</taxon>
        <taxon>Agrobacterium</taxon>
        <taxon>Agrobacterium tumefaciens complex</taxon>
    </lineage>
</organism>
<protein>
    <recommendedName>
        <fullName evidence="3">Phage protein, HK97 gp10 family</fullName>
    </recommendedName>
</protein>
<dbReference type="RefSeq" id="WP_080822596.1">
    <property type="nucleotide sequence ID" value="NZ_LT009718.1"/>
</dbReference>
<keyword evidence="2" id="KW-1185">Reference proteome</keyword>
<dbReference type="Proteomes" id="UP000191933">
    <property type="component" value="Unassembled WGS sequence"/>
</dbReference>
<accession>A0A9W5AYA5</accession>
<evidence type="ECO:0008006" key="3">
    <source>
        <dbReference type="Google" id="ProtNLM"/>
    </source>
</evidence>
<gene>
    <name evidence="1" type="ORF">AGR2A_Cc100234</name>
</gene>
<reference evidence="1 2" key="1">
    <citation type="submission" date="2016-01" db="EMBL/GenBank/DDBJ databases">
        <authorList>
            <person name="Regsiter A."/>
            <person name="william w."/>
        </authorList>
    </citation>
    <scope>NUCLEOTIDE SEQUENCE [LARGE SCALE GENOMIC DNA]</scope>
    <source>
        <strain evidence="1 2">CFBP 5494</strain>
    </source>
</reference>
<dbReference type="EMBL" id="FBVY01000002">
    <property type="protein sequence ID" value="CUW85706.1"/>
    <property type="molecule type" value="Genomic_DNA"/>
</dbReference>
<proteinExistence type="predicted"/>
<comment type="caution">
    <text evidence="1">The sequence shown here is derived from an EMBL/GenBank/DDBJ whole genome shotgun (WGS) entry which is preliminary data.</text>
</comment>
<name>A0A9W5AYA5_9HYPH</name>
<evidence type="ECO:0000313" key="1">
    <source>
        <dbReference type="EMBL" id="CUW85706.1"/>
    </source>
</evidence>